<dbReference type="Pfam" id="PF00270">
    <property type="entry name" value="DEAD"/>
    <property type="match status" value="1"/>
</dbReference>
<feature type="region of interest" description="Disordered" evidence="3">
    <location>
        <begin position="1043"/>
        <end position="1089"/>
    </location>
</feature>
<dbReference type="CDD" id="cd08638">
    <property type="entry name" value="DNA_pol_A_theta"/>
    <property type="match status" value="1"/>
</dbReference>
<feature type="compositionally biased region" description="Low complexity" evidence="3">
    <location>
        <begin position="1433"/>
        <end position="1458"/>
    </location>
</feature>
<dbReference type="GO" id="GO:0005634">
    <property type="term" value="C:nucleus"/>
    <property type="evidence" value="ECO:0007669"/>
    <property type="project" value="UniProtKB-SubCell"/>
</dbReference>
<dbReference type="SUPFAM" id="SSF46785">
    <property type="entry name" value="Winged helix' DNA-binding domain"/>
    <property type="match status" value="1"/>
</dbReference>
<feature type="region of interest" description="Disordered" evidence="3">
    <location>
        <begin position="1199"/>
        <end position="1377"/>
    </location>
</feature>
<dbReference type="SMART" id="SM00482">
    <property type="entry name" value="POLAc"/>
    <property type="match status" value="1"/>
</dbReference>
<keyword evidence="2" id="KW-0067">ATP-binding</keyword>
<evidence type="ECO:0000259" key="4">
    <source>
        <dbReference type="PROSITE" id="PS51192"/>
    </source>
</evidence>
<evidence type="ECO:0000259" key="5">
    <source>
        <dbReference type="PROSITE" id="PS51194"/>
    </source>
</evidence>
<feature type="compositionally biased region" description="Basic and acidic residues" evidence="3">
    <location>
        <begin position="1221"/>
        <end position="1245"/>
    </location>
</feature>
<dbReference type="InterPro" id="IPR036397">
    <property type="entry name" value="RNaseH_sf"/>
</dbReference>
<dbReference type="InterPro" id="IPR048960">
    <property type="entry name" value="POLQ-like_helical"/>
</dbReference>
<feature type="region of interest" description="Disordered" evidence="3">
    <location>
        <begin position="1103"/>
        <end position="1138"/>
    </location>
</feature>
<dbReference type="SUPFAM" id="SSF52540">
    <property type="entry name" value="P-loop containing nucleoside triphosphate hydrolases"/>
    <property type="match status" value="1"/>
</dbReference>
<dbReference type="CDD" id="cd18026">
    <property type="entry name" value="DEXHc_POLQ-like"/>
    <property type="match status" value="1"/>
</dbReference>
<dbReference type="GO" id="GO:0097681">
    <property type="term" value="P:double-strand break repair via alternative nonhomologous end joining"/>
    <property type="evidence" value="ECO:0007669"/>
    <property type="project" value="TreeGrafter"/>
</dbReference>
<dbReference type="InterPro" id="IPR011545">
    <property type="entry name" value="DEAD/DEAH_box_helicase_dom"/>
</dbReference>
<dbReference type="GO" id="GO:0006261">
    <property type="term" value="P:DNA-templated DNA replication"/>
    <property type="evidence" value="ECO:0007669"/>
    <property type="project" value="InterPro"/>
</dbReference>
<dbReference type="Gene3D" id="3.40.50.300">
    <property type="entry name" value="P-loop containing nucleotide triphosphate hydrolases"/>
    <property type="match status" value="2"/>
</dbReference>
<dbReference type="PROSITE" id="PS51192">
    <property type="entry name" value="HELICASE_ATP_BIND_1"/>
    <property type="match status" value="1"/>
</dbReference>
<feature type="compositionally biased region" description="Basic and acidic residues" evidence="3">
    <location>
        <begin position="194"/>
        <end position="204"/>
    </location>
</feature>
<evidence type="ECO:0000256" key="3">
    <source>
        <dbReference type="SAM" id="MobiDB-lite"/>
    </source>
</evidence>
<name>A0AB40A6W1_DROSZ</name>
<dbReference type="Gene3D" id="3.30.70.370">
    <property type="match status" value="1"/>
</dbReference>
<dbReference type="Pfam" id="PF00271">
    <property type="entry name" value="Helicase_C"/>
    <property type="match status" value="1"/>
</dbReference>
<dbReference type="Gene3D" id="1.20.1060.10">
    <property type="entry name" value="Taq DNA Polymerase, Chain T, domain 4"/>
    <property type="match status" value="1"/>
</dbReference>
<feature type="domain" description="Helicase ATP-binding" evidence="4">
    <location>
        <begin position="243"/>
        <end position="416"/>
    </location>
</feature>
<evidence type="ECO:0000256" key="1">
    <source>
        <dbReference type="ARBA" id="ARBA00022741"/>
    </source>
</evidence>
<keyword evidence="1" id="KW-0547">Nucleotide-binding</keyword>
<dbReference type="CDD" id="cd18795">
    <property type="entry name" value="SF2_C_Ski2"/>
    <property type="match status" value="1"/>
</dbReference>
<protein>
    <submittedName>
        <fullName evidence="7">DNA polymerase theta</fullName>
    </submittedName>
</protein>
<dbReference type="SMART" id="SM00490">
    <property type="entry name" value="HELICc"/>
    <property type="match status" value="1"/>
</dbReference>
<dbReference type="Pfam" id="PF00476">
    <property type="entry name" value="DNA_pol_A"/>
    <property type="match status" value="1"/>
</dbReference>
<dbReference type="InterPro" id="IPR046931">
    <property type="entry name" value="HTH_61"/>
</dbReference>
<evidence type="ECO:0000313" key="7">
    <source>
        <dbReference type="RefSeq" id="XP_036672671.3"/>
    </source>
</evidence>
<dbReference type="Gene3D" id="3.30.420.10">
    <property type="entry name" value="Ribonuclease H-like superfamily/Ribonuclease H"/>
    <property type="match status" value="1"/>
</dbReference>
<dbReference type="RefSeq" id="XP_036672671.3">
    <property type="nucleotide sequence ID" value="XM_036816776.3"/>
</dbReference>
<feature type="region of interest" description="Disordered" evidence="3">
    <location>
        <begin position="25"/>
        <end position="49"/>
    </location>
</feature>
<dbReference type="InterPro" id="IPR001098">
    <property type="entry name" value="DNA-dir_DNA_pol_A_palm_dom"/>
</dbReference>
<feature type="region of interest" description="Disordered" evidence="3">
    <location>
        <begin position="1399"/>
        <end position="1421"/>
    </location>
</feature>
<dbReference type="GO" id="GO:0005524">
    <property type="term" value="F:ATP binding"/>
    <property type="evidence" value="ECO:0007669"/>
    <property type="project" value="UniProtKB-KW"/>
</dbReference>
<feature type="compositionally biased region" description="Polar residues" evidence="3">
    <location>
        <begin position="176"/>
        <end position="191"/>
    </location>
</feature>
<reference evidence="7" key="1">
    <citation type="submission" date="2025-08" db="UniProtKB">
        <authorList>
            <consortium name="RefSeq"/>
        </authorList>
    </citation>
    <scope>IDENTIFICATION</scope>
</reference>
<feature type="region of interest" description="Disordered" evidence="3">
    <location>
        <begin position="176"/>
        <end position="204"/>
    </location>
</feature>
<dbReference type="InterPro" id="IPR036390">
    <property type="entry name" value="WH_DNA-bd_sf"/>
</dbReference>
<dbReference type="InterPro" id="IPR043502">
    <property type="entry name" value="DNA/RNA_pol_sf"/>
</dbReference>
<dbReference type="Gene3D" id="1.10.150.20">
    <property type="entry name" value="5' to 3' exonuclease, C-terminal subdomain"/>
    <property type="match status" value="1"/>
</dbReference>
<dbReference type="GO" id="GO:0003677">
    <property type="term" value="F:DNA binding"/>
    <property type="evidence" value="ECO:0007669"/>
    <property type="project" value="InterPro"/>
</dbReference>
<dbReference type="Gene3D" id="1.10.3380.20">
    <property type="match status" value="1"/>
</dbReference>
<dbReference type="GO" id="GO:0003887">
    <property type="term" value="F:DNA-directed DNA polymerase activity"/>
    <property type="evidence" value="ECO:0007669"/>
    <property type="project" value="UniProtKB-KW"/>
</dbReference>
<keyword evidence="6" id="KW-1185">Reference proteome</keyword>
<feature type="compositionally biased region" description="Polar residues" evidence="3">
    <location>
        <begin position="1468"/>
        <end position="1479"/>
    </location>
</feature>
<evidence type="ECO:0000256" key="2">
    <source>
        <dbReference type="ARBA" id="ARBA00022840"/>
    </source>
</evidence>
<dbReference type="SMART" id="SM00487">
    <property type="entry name" value="DEXDc"/>
    <property type="match status" value="1"/>
</dbReference>
<dbReference type="InterPro" id="IPR014001">
    <property type="entry name" value="Helicase_ATP-bd"/>
</dbReference>
<gene>
    <name evidence="7" type="primary">PolQ</name>
</gene>
<dbReference type="Proteomes" id="UP001652628">
    <property type="component" value="Chromosome 3"/>
</dbReference>
<dbReference type="PROSITE" id="PS51194">
    <property type="entry name" value="HELICASE_CTER"/>
    <property type="match status" value="1"/>
</dbReference>
<dbReference type="GO" id="GO:0016787">
    <property type="term" value="F:hydrolase activity"/>
    <property type="evidence" value="ECO:0007669"/>
    <property type="project" value="UniProtKB-KW"/>
</dbReference>
<dbReference type="SUPFAM" id="SSF158702">
    <property type="entry name" value="Sec63 N-terminal domain-like"/>
    <property type="match status" value="1"/>
</dbReference>
<dbReference type="InterPro" id="IPR002298">
    <property type="entry name" value="DNA_polymerase_A"/>
</dbReference>
<organism evidence="6 7">
    <name type="scientific">Drosophila suzukii</name>
    <name type="common">Spotted-wing drosophila fruit fly</name>
    <dbReference type="NCBI Taxonomy" id="28584"/>
    <lineage>
        <taxon>Eukaryota</taxon>
        <taxon>Metazoa</taxon>
        <taxon>Ecdysozoa</taxon>
        <taxon>Arthropoda</taxon>
        <taxon>Hexapoda</taxon>
        <taxon>Insecta</taxon>
        <taxon>Pterygota</taxon>
        <taxon>Neoptera</taxon>
        <taxon>Endopterygota</taxon>
        <taxon>Diptera</taxon>
        <taxon>Brachycera</taxon>
        <taxon>Muscomorpha</taxon>
        <taxon>Ephydroidea</taxon>
        <taxon>Drosophilidae</taxon>
        <taxon>Drosophila</taxon>
        <taxon>Sophophora</taxon>
    </lineage>
</organism>
<sequence>MAFSQSFDFGNSTFLELEKGILAPGKENSRAGNANVQGGNAGRDSKVTSQDNYSEYFRDEFSYEVNQAKKPDEQSVVNVSKVEELLEGVSHRDSGDVSSSSAFDAQICTEDVFDTEDKVKEEVQELHNLDESSFLCPAQDAEASQQLKEDILRSRCVLAKQGVYHEVSQVTQNLSSMSPNQLRVSPNSSNIREPVPERKDPPLDLESHKSIASWNLPHSIQAEYKKKGVVQMFDWQVECLCKPRVLFEHCNLVYSAPTSAGKTLVSEILLLKTVLERGKKVLLILPFISVVREKMFYLQDLLTPAGYRVEGFYGGYTPPGGFDNMHVAICTIEKANSIVNKLLEQGKLDTIGTVVVDEVHLISDKGRGYILELLLAKILYMSRRNALQIQVITMSATLENVDLLKNWLDAELYITNYRPVALQEMIKVGTKIFDNQLKFLRDVSQLKEMRQALGNDSDDVALLCIETLLEGCSVVVFCPSKDWCENLAVQLATAMHGLIKSGSELGRRLRTNLNPKAIEEVKQQLRDIPTGLDAVMGKAITYACAFHHAGLTTEERDIVEASFKAGSLKVLVATSTLSSGVNLPARRVLIRSPLFGGKQMSSLTYRQMIGRAGRTGKDTLGESILICTESNARIGRDLVTAQLQPITSCLEMDGSTHLKRALLEVISSGVASTKQDIDCFVNCTLLSAQKAMQAKDQPQEEDSESQYINDALDFLVEYEFVRLQSDEEEETISYVATRLGAACLASSMPPTDGLILFAELQKSRRCFVLESELHAVYLVTPYSVCYQLQDLDWLIYLDMWEKLSPAMKKVGELVGVKEAFLVKAMRGQTKLDYKQMQVHKRFYTALALQELVNETPINVVVHKFKCHRGMLQGLQQMASTFAGIVTAFCNSLQWSTLALIVSQFKDRLFFGIHRDLIDLMRLPDLSQKRARALFDAGFTSLVELAGADVLELEKVLFNSLSFDSAKQHDHENAEEAAKRNVVRNFFITGKAGMTVNEAAKLIIGEARQFVQYEIGVGSIKWTQTQQEGTESSKSVEEADIHLSFEEEQVRNQPPPKRKLSSGDKNTVGGASSQKIPRLEPLVTKQNNPQQIQKVATLEIANKMDKSKRDSRQSNQSVAAKRSVQEHTEQSSENPLEKMENRVLNQEKVNARSVVPLKKAQPTLDKAQEKVSVPPSSYNLPIQNTIQAKAGDLTEVVPQQIQRQDSEVEKSSPIVASPQSANEERPSTSHNARKEMLRKEIAERRRIALMKIQQKRAEKDNQPKDQPIQAARSAPVAIEHSPTVVNSTPVTQKTQNTPYQNHSELKTTNENVMNGKAFKSPSSSSKESSSTPRRDQSKGLSSQLPRRSPRNHTPSPTPTPNRTASRKDSVAEQDLFMPDDSFMLSTGLTAALTAAESKLPASSEADEIPSSQPKEPEVVSSLTPHASRMMRSYQLRSQRLQSPSSRSQISSINSRISPPETETELESKAATSNAASSMELSEISMENSLMKNPQHLNASHIMSCSKTDDNASSFSSIDIIDVCGNRQLFQEALMELLEAPRFGFSVGLQAQAGRQKPLIGANLLINQVAAKEQREAASGQQVLFQVDDSNFISGLSFCLADNVVYYMNMQDEDHTKGPRVPSSLKVQELCKLMARTDLTLLMHDGKEQLKMLLRAIPQLERISAKMEDPKVGNWILQPDKTMSFHNMCQQFAPECTALANLCGSGRGYSSYGLDTSSAILPKIRASIEACVTVHILHGQIENLGRIGSGHLLKFFHDVEMPIQMSLCHMEFVGFPTNEQRLQRVFQQMVAGMKKLELKIYEQHGSRFNLGSTQAVAKVLGLHRKASGRVTTSRQVLEKLDSPISLLILGHRKLGGLLAKSIQPLLKCCQAGRIHGQSITFTATGRISMTEPNLQNVAKDFAIKVGSEALNISCRSAFAPKDENRCLLSADFCQLEMRVLAHLSQDKVLMEVMNSPQDLFTAIAAHWNKIDESEVSEHLRNGTKQICYGIVYGMGMRALAESLKCSEQEARMVSEQFHQAYKGIREHTQKVVKFARNNGYVETITRRRRYLEHIDSPEEHLKSQAERQAINSAIQGSAADIAKSAILKMEKNIARYRDKMGLGENSVNLVMHLHDELIFEVPTEKARKIAKVLSLTMENCVKLNVPLKVKLKLGRSWGEMQEIRV</sequence>
<accession>A0AB40A6W1</accession>
<dbReference type="PANTHER" id="PTHR10133:SF62">
    <property type="entry name" value="DNA POLYMERASE THETA"/>
    <property type="match status" value="1"/>
</dbReference>
<feature type="compositionally biased region" description="Basic and acidic residues" evidence="3">
    <location>
        <begin position="1122"/>
        <end position="1138"/>
    </location>
</feature>
<feature type="compositionally biased region" description="Polar residues" evidence="3">
    <location>
        <begin position="1062"/>
        <end position="1074"/>
    </location>
</feature>
<dbReference type="PRINTS" id="PR00868">
    <property type="entry name" value="DNAPOLI"/>
</dbReference>
<feature type="compositionally biased region" description="Polar residues" evidence="3">
    <location>
        <begin position="1282"/>
        <end position="1311"/>
    </location>
</feature>
<feature type="domain" description="Helicase C-terminal" evidence="5">
    <location>
        <begin position="464"/>
        <end position="666"/>
    </location>
</feature>
<dbReference type="Pfam" id="PF20470">
    <property type="entry name" value="HTH_61"/>
    <property type="match status" value="1"/>
</dbReference>
<proteinExistence type="predicted"/>
<dbReference type="SUPFAM" id="SSF56672">
    <property type="entry name" value="DNA/RNA polymerases"/>
    <property type="match status" value="1"/>
</dbReference>
<feature type="region of interest" description="Disordered" evidence="3">
    <location>
        <begin position="1433"/>
        <end position="1479"/>
    </location>
</feature>
<feature type="compositionally biased region" description="Low complexity" evidence="3">
    <location>
        <begin position="1318"/>
        <end position="1329"/>
    </location>
</feature>
<evidence type="ECO:0000313" key="6">
    <source>
        <dbReference type="Proteomes" id="UP001652628"/>
    </source>
</evidence>
<dbReference type="InterPro" id="IPR027417">
    <property type="entry name" value="P-loop_NTPase"/>
</dbReference>
<dbReference type="PANTHER" id="PTHR10133">
    <property type="entry name" value="DNA POLYMERASE I"/>
    <property type="match status" value="1"/>
</dbReference>
<dbReference type="Pfam" id="PF21099">
    <property type="entry name" value="POLQ_helical"/>
    <property type="match status" value="1"/>
</dbReference>
<dbReference type="InterPro" id="IPR001650">
    <property type="entry name" value="Helicase_C-like"/>
</dbReference>
<dbReference type="GeneID" id="108014882"/>